<evidence type="ECO:0000256" key="1">
    <source>
        <dbReference type="SAM" id="MobiDB-lite"/>
    </source>
</evidence>
<organism evidence="2 3">
    <name type="scientific">Durio zibethinus</name>
    <name type="common">Durian</name>
    <dbReference type="NCBI Taxonomy" id="66656"/>
    <lineage>
        <taxon>Eukaryota</taxon>
        <taxon>Viridiplantae</taxon>
        <taxon>Streptophyta</taxon>
        <taxon>Embryophyta</taxon>
        <taxon>Tracheophyta</taxon>
        <taxon>Spermatophyta</taxon>
        <taxon>Magnoliopsida</taxon>
        <taxon>eudicotyledons</taxon>
        <taxon>Gunneridae</taxon>
        <taxon>Pentapetalae</taxon>
        <taxon>rosids</taxon>
        <taxon>malvids</taxon>
        <taxon>Malvales</taxon>
        <taxon>Malvaceae</taxon>
        <taxon>Helicteroideae</taxon>
        <taxon>Durio</taxon>
    </lineage>
</organism>
<dbReference type="KEGG" id="dzi:111290012"/>
<accession>A0A6P5Y9I1</accession>
<evidence type="ECO:0000313" key="2">
    <source>
        <dbReference type="Proteomes" id="UP000515121"/>
    </source>
</evidence>
<reference evidence="3" key="1">
    <citation type="submission" date="2025-08" db="UniProtKB">
        <authorList>
            <consortium name="RefSeq"/>
        </authorList>
    </citation>
    <scope>IDENTIFICATION</scope>
    <source>
        <tissue evidence="3">Fruit stalk</tissue>
    </source>
</reference>
<gene>
    <name evidence="3" type="primary">LOC111290012</name>
</gene>
<sequence length="166" mass="19976">MNQMSNRRELTIDQRRAKNERDRRPRREHKLEVEKLRNLVDELQALLTTQRNENRFVTEENERLNGKMLYLKDTIRQLHEHERELEEQNRGLQETMNIADSYLALDLFRSPNEEVANNETIITHGPESTQSTIRYADELVEDFTKKLDAKEKSNLEFSDFDDWRRS</sequence>
<protein>
    <submittedName>
        <fullName evidence="3">Uncharacterized protein LOC111290012</fullName>
    </submittedName>
</protein>
<keyword evidence="2" id="KW-1185">Reference proteome</keyword>
<proteinExistence type="predicted"/>
<dbReference type="GeneID" id="111290012"/>
<name>A0A6P5Y9I1_DURZI</name>
<dbReference type="AlphaFoldDB" id="A0A6P5Y9I1"/>
<dbReference type="OrthoDB" id="986196at2759"/>
<feature type="region of interest" description="Disordered" evidence="1">
    <location>
        <begin position="1"/>
        <end position="29"/>
    </location>
</feature>
<dbReference type="Proteomes" id="UP000515121">
    <property type="component" value="Unplaced"/>
</dbReference>
<evidence type="ECO:0000313" key="3">
    <source>
        <dbReference type="RefSeq" id="XP_022737149.1"/>
    </source>
</evidence>
<dbReference type="RefSeq" id="XP_022737149.1">
    <property type="nucleotide sequence ID" value="XM_022881414.1"/>
</dbReference>